<dbReference type="AlphaFoldDB" id="A0A4C1VFF7"/>
<dbReference type="Proteomes" id="UP000299102">
    <property type="component" value="Unassembled WGS sequence"/>
</dbReference>
<proteinExistence type="predicted"/>
<sequence>MSKDSVLCVQDCRDMVFQDQVALGRQNIIIPPALVRTVALFIDVHFISSLRSKIRSWSRARYAPEYHKAATFYRACASVRSVYGRHLHPSGENNVVFALYADDSAYLVSSCRVDMAAAKL</sequence>
<evidence type="ECO:0000313" key="1">
    <source>
        <dbReference type="EMBL" id="GBP37369.1"/>
    </source>
</evidence>
<protein>
    <submittedName>
        <fullName evidence="1">Uncharacterized protein</fullName>
    </submittedName>
</protein>
<keyword evidence="2" id="KW-1185">Reference proteome</keyword>
<gene>
    <name evidence="1" type="ORF">EVAR_22831_1</name>
</gene>
<reference evidence="1 2" key="1">
    <citation type="journal article" date="2019" name="Commun. Biol.">
        <title>The bagworm genome reveals a unique fibroin gene that provides high tensile strength.</title>
        <authorList>
            <person name="Kono N."/>
            <person name="Nakamura H."/>
            <person name="Ohtoshi R."/>
            <person name="Tomita M."/>
            <person name="Numata K."/>
            <person name="Arakawa K."/>
        </authorList>
    </citation>
    <scope>NUCLEOTIDE SEQUENCE [LARGE SCALE GENOMIC DNA]</scope>
</reference>
<dbReference type="EMBL" id="BGZK01000332">
    <property type="protein sequence ID" value="GBP37369.1"/>
    <property type="molecule type" value="Genomic_DNA"/>
</dbReference>
<dbReference type="OrthoDB" id="10065625at2759"/>
<name>A0A4C1VFF7_EUMVA</name>
<comment type="caution">
    <text evidence="1">The sequence shown here is derived from an EMBL/GenBank/DDBJ whole genome shotgun (WGS) entry which is preliminary data.</text>
</comment>
<accession>A0A4C1VFF7</accession>
<evidence type="ECO:0000313" key="2">
    <source>
        <dbReference type="Proteomes" id="UP000299102"/>
    </source>
</evidence>
<organism evidence="1 2">
    <name type="scientific">Eumeta variegata</name>
    <name type="common">Bagworm moth</name>
    <name type="synonym">Eumeta japonica</name>
    <dbReference type="NCBI Taxonomy" id="151549"/>
    <lineage>
        <taxon>Eukaryota</taxon>
        <taxon>Metazoa</taxon>
        <taxon>Ecdysozoa</taxon>
        <taxon>Arthropoda</taxon>
        <taxon>Hexapoda</taxon>
        <taxon>Insecta</taxon>
        <taxon>Pterygota</taxon>
        <taxon>Neoptera</taxon>
        <taxon>Endopterygota</taxon>
        <taxon>Lepidoptera</taxon>
        <taxon>Glossata</taxon>
        <taxon>Ditrysia</taxon>
        <taxon>Tineoidea</taxon>
        <taxon>Psychidae</taxon>
        <taxon>Oiketicinae</taxon>
        <taxon>Eumeta</taxon>
    </lineage>
</organism>